<evidence type="ECO:0000313" key="3">
    <source>
        <dbReference type="EMBL" id="PAY44861.1"/>
    </source>
</evidence>
<dbReference type="RefSeq" id="WP_003700353.1">
    <property type="nucleotide sequence ID" value="NZ_CBCRTQ010000001.1"/>
</dbReference>
<protein>
    <submittedName>
        <fullName evidence="3">Epimerase</fullName>
    </submittedName>
    <submittedName>
        <fullName evidence="4">KR domain-containing protein</fullName>
    </submittedName>
    <submittedName>
        <fullName evidence="5">SDR family NAD(P)-dependent oxidoreductase</fullName>
    </submittedName>
</protein>
<evidence type="ECO:0000313" key="7">
    <source>
        <dbReference type="Proteomes" id="UP000244552"/>
    </source>
</evidence>
<gene>
    <name evidence="3" type="ORF">A8C52_10215</name>
    <name evidence="4" type="ORF">DBP89_00355</name>
    <name evidence="5" type="ORF">QFE45_05535</name>
</gene>
<reference evidence="3 6" key="1">
    <citation type="submission" date="2016-05" db="EMBL/GenBank/DDBJ databases">
        <authorList>
            <person name="Lee J.-Y."/>
            <person name="Kim E.B."/>
            <person name="Choi Y.-J."/>
        </authorList>
    </citation>
    <scope>NUCLEOTIDE SEQUENCE [LARGE SCALE GENOMIC DNA]</scope>
    <source>
        <strain evidence="3 6">KLA006</strain>
    </source>
</reference>
<dbReference type="Proteomes" id="UP000218139">
    <property type="component" value="Unassembled WGS sequence"/>
</dbReference>
<comment type="similarity">
    <text evidence="1">Belongs to the NAD(P)-dependent epimerase/dehydratase family.</text>
</comment>
<dbReference type="AlphaFoldDB" id="A0A2A2X5T3"/>
<dbReference type="EMBL" id="QAGV01000001">
    <property type="protein sequence ID" value="PTR98616.1"/>
    <property type="molecule type" value="Genomic_DNA"/>
</dbReference>
<name>A0A2A2X5T3_9LACO</name>
<dbReference type="InterPro" id="IPR001509">
    <property type="entry name" value="Epimerase_deHydtase"/>
</dbReference>
<dbReference type="InterPro" id="IPR036291">
    <property type="entry name" value="NAD(P)-bd_dom_sf"/>
</dbReference>
<proteinExistence type="inferred from homology"/>
<organism evidence="3 6">
    <name type="scientific">Ligilactobacillus salivarius</name>
    <dbReference type="NCBI Taxonomy" id="1624"/>
    <lineage>
        <taxon>Bacteria</taxon>
        <taxon>Bacillati</taxon>
        <taxon>Bacillota</taxon>
        <taxon>Bacilli</taxon>
        <taxon>Lactobacillales</taxon>
        <taxon>Lactobacillaceae</taxon>
        <taxon>Ligilactobacillus</taxon>
    </lineage>
</organism>
<dbReference type="Pfam" id="PF01370">
    <property type="entry name" value="Epimerase"/>
    <property type="match status" value="1"/>
</dbReference>
<evidence type="ECO:0000313" key="5">
    <source>
        <dbReference type="EMBL" id="WII27855.1"/>
    </source>
</evidence>
<evidence type="ECO:0000259" key="2">
    <source>
        <dbReference type="Pfam" id="PF01370"/>
    </source>
</evidence>
<dbReference type="EMBL" id="LXZO01000116">
    <property type="protein sequence ID" value="PAY44861.1"/>
    <property type="molecule type" value="Genomic_DNA"/>
</dbReference>
<dbReference type="Proteomes" id="UP000244552">
    <property type="component" value="Unassembled WGS sequence"/>
</dbReference>
<sequence length="320" mass="35955">MKKKYLVTGGAGFIGSNLIEKIISQGDEVVVVGRHLPSECKEDDNNLKDNITFYQADVTDYEFMEQLLIKEKFDYIVLLAAVISISGTIAEPLSTHFINQEAILYIYEIIRKNKLKVKKVLFTSSSAVYGNIADTPRREDMPVSLKNPYAIDKFASERYAMFYEKVYGIPTVAVRFFNVYGPRQKAQGKSAGVCAIILDCLLNDKEFKLNGDGKQTRDYMYVTDAVDATLMLLQDPKISGEIFNVASGKSVSLIDLIAAFEKITGKKLKIIHNKGLKFDTKNSLADITKLEKTGFLPKYTFESGLKQYVKEEKSRLGLVK</sequence>
<dbReference type="Gene3D" id="3.40.50.720">
    <property type="entry name" value="NAD(P)-binding Rossmann-like Domain"/>
    <property type="match status" value="1"/>
</dbReference>
<evidence type="ECO:0000256" key="1">
    <source>
        <dbReference type="ARBA" id="ARBA00007637"/>
    </source>
</evidence>
<reference evidence="5" key="3">
    <citation type="submission" date="2023-04" db="EMBL/GenBank/DDBJ databases">
        <title>Four porcine-derived lactic acid bacteria strains analyses and their evaluation as potential probiotics based on genomics.</title>
        <authorList>
            <person name="Niu D."/>
        </authorList>
    </citation>
    <scope>NUCLEOTIDE SEQUENCE</scope>
    <source>
        <strain evidence="5">ZSA5</strain>
    </source>
</reference>
<dbReference type="PANTHER" id="PTHR43000">
    <property type="entry name" value="DTDP-D-GLUCOSE 4,6-DEHYDRATASE-RELATED"/>
    <property type="match status" value="1"/>
</dbReference>
<reference evidence="4 7" key="2">
    <citation type="journal article" date="2018" name="Genome Announc.">
        <title>Fifty-Six Draft Genome Sequences of 10 Lactobacillus Species from 22 Commercial Dietary Supplements.</title>
        <authorList>
            <person name="Gangiredla J."/>
            <person name="Barnaba T.J."/>
            <person name="Mammel M.K."/>
            <person name="Lacher D.W."/>
            <person name="Elkins C.A."/>
            <person name="Lampel K.A."/>
            <person name="Whitehouse C.A."/>
            <person name="Tartera C."/>
        </authorList>
    </citation>
    <scope>NUCLEOTIDE SEQUENCE [LARGE SCALE GENOMIC DNA]</scope>
    <source>
        <strain evidence="4 7">DS11_12</strain>
    </source>
</reference>
<feature type="domain" description="NAD-dependent epimerase/dehydratase" evidence="2">
    <location>
        <begin position="6"/>
        <end position="246"/>
    </location>
</feature>
<dbReference type="Proteomes" id="UP001231316">
    <property type="component" value="Chromosome"/>
</dbReference>
<accession>A0A2A2X5T3</accession>
<evidence type="ECO:0000313" key="4">
    <source>
        <dbReference type="EMBL" id="PTR98616.1"/>
    </source>
</evidence>
<dbReference type="SUPFAM" id="SSF51735">
    <property type="entry name" value="NAD(P)-binding Rossmann-fold domains"/>
    <property type="match status" value="1"/>
</dbReference>
<evidence type="ECO:0000313" key="6">
    <source>
        <dbReference type="Proteomes" id="UP000218139"/>
    </source>
</evidence>
<dbReference type="Gene3D" id="3.90.25.10">
    <property type="entry name" value="UDP-galactose 4-epimerase, domain 1"/>
    <property type="match status" value="1"/>
</dbReference>
<dbReference type="EMBL" id="CP123971">
    <property type="protein sequence ID" value="WII27855.1"/>
    <property type="molecule type" value="Genomic_DNA"/>
</dbReference>